<reference evidence="9 10" key="1">
    <citation type="submission" date="2018-08" db="EMBL/GenBank/DDBJ databases">
        <title>A genome reference for cultivated species of the human gut microbiota.</title>
        <authorList>
            <person name="Zou Y."/>
            <person name="Xue W."/>
            <person name="Luo G."/>
        </authorList>
    </citation>
    <scope>NUCLEOTIDE SEQUENCE [LARGE SCALE GENOMIC DNA]</scope>
    <source>
        <strain evidence="9 10">AM25-6</strain>
    </source>
</reference>
<dbReference type="InterPro" id="IPR020846">
    <property type="entry name" value="MFS_dom"/>
</dbReference>
<evidence type="ECO:0000256" key="4">
    <source>
        <dbReference type="ARBA" id="ARBA00022692"/>
    </source>
</evidence>
<evidence type="ECO:0000256" key="3">
    <source>
        <dbReference type="ARBA" id="ARBA00022475"/>
    </source>
</evidence>
<feature type="transmembrane region" description="Helical" evidence="7">
    <location>
        <begin position="225"/>
        <end position="248"/>
    </location>
</feature>
<keyword evidence="4 7" id="KW-0812">Transmembrane</keyword>
<keyword evidence="5 7" id="KW-1133">Transmembrane helix</keyword>
<dbReference type="CDD" id="cd06173">
    <property type="entry name" value="MFS_MefA_like"/>
    <property type="match status" value="1"/>
</dbReference>
<keyword evidence="3" id="KW-1003">Cell membrane</keyword>
<comment type="caution">
    <text evidence="9">The sequence shown here is derived from an EMBL/GenBank/DDBJ whole genome shotgun (WGS) entry which is preliminary data.</text>
</comment>
<feature type="transmembrane region" description="Helical" evidence="7">
    <location>
        <begin position="386"/>
        <end position="405"/>
    </location>
</feature>
<dbReference type="InterPro" id="IPR011701">
    <property type="entry name" value="MFS"/>
</dbReference>
<dbReference type="InterPro" id="IPR022324">
    <property type="entry name" value="Bacilysin_exporter_BacE_put"/>
</dbReference>
<name>A0A3E3DXR2_9FIRM</name>
<evidence type="ECO:0000313" key="10">
    <source>
        <dbReference type="Proteomes" id="UP000261212"/>
    </source>
</evidence>
<dbReference type="Gene3D" id="1.20.1250.20">
    <property type="entry name" value="MFS general substrate transporter like domains"/>
    <property type="match status" value="1"/>
</dbReference>
<dbReference type="Pfam" id="PF07690">
    <property type="entry name" value="MFS_1"/>
    <property type="match status" value="1"/>
</dbReference>
<accession>A0A3E3DXR2</accession>
<dbReference type="PANTHER" id="PTHR43266">
    <property type="entry name" value="MACROLIDE-EFFLUX PROTEIN"/>
    <property type="match status" value="1"/>
</dbReference>
<feature type="transmembrane region" description="Helical" evidence="7">
    <location>
        <begin position="318"/>
        <end position="338"/>
    </location>
</feature>
<proteinExistence type="predicted"/>
<dbReference type="SUPFAM" id="SSF103473">
    <property type="entry name" value="MFS general substrate transporter"/>
    <property type="match status" value="1"/>
</dbReference>
<dbReference type="GO" id="GO:0005886">
    <property type="term" value="C:plasma membrane"/>
    <property type="evidence" value="ECO:0007669"/>
    <property type="project" value="UniProtKB-SubCell"/>
</dbReference>
<protein>
    <submittedName>
        <fullName evidence="9">MFS transporter</fullName>
    </submittedName>
</protein>
<feature type="transmembrane region" description="Helical" evidence="7">
    <location>
        <begin position="293"/>
        <end position="312"/>
    </location>
</feature>
<comment type="subcellular location">
    <subcellularLocation>
        <location evidence="1">Cell membrane</location>
        <topology evidence="1">Multi-pass membrane protein</topology>
    </subcellularLocation>
</comment>
<evidence type="ECO:0000256" key="1">
    <source>
        <dbReference type="ARBA" id="ARBA00004651"/>
    </source>
</evidence>
<dbReference type="InterPro" id="IPR036259">
    <property type="entry name" value="MFS_trans_sf"/>
</dbReference>
<dbReference type="EMBL" id="QUSM01000004">
    <property type="protein sequence ID" value="RGD73749.1"/>
    <property type="molecule type" value="Genomic_DNA"/>
</dbReference>
<evidence type="ECO:0000256" key="7">
    <source>
        <dbReference type="SAM" id="Phobius"/>
    </source>
</evidence>
<evidence type="ECO:0000256" key="5">
    <source>
        <dbReference type="ARBA" id="ARBA00022989"/>
    </source>
</evidence>
<dbReference type="PRINTS" id="PR01988">
    <property type="entry name" value="EXPORTERBACE"/>
</dbReference>
<dbReference type="PROSITE" id="PS50850">
    <property type="entry name" value="MFS"/>
    <property type="match status" value="1"/>
</dbReference>
<feature type="transmembrane region" description="Helical" evidence="7">
    <location>
        <begin position="359"/>
        <end position="380"/>
    </location>
</feature>
<evidence type="ECO:0000313" key="9">
    <source>
        <dbReference type="EMBL" id="RGD73749.1"/>
    </source>
</evidence>
<organism evidence="9 10">
    <name type="scientific">Anaerofustis stercorihominis</name>
    <dbReference type="NCBI Taxonomy" id="214853"/>
    <lineage>
        <taxon>Bacteria</taxon>
        <taxon>Bacillati</taxon>
        <taxon>Bacillota</taxon>
        <taxon>Clostridia</taxon>
        <taxon>Eubacteriales</taxon>
        <taxon>Eubacteriaceae</taxon>
        <taxon>Anaerofustis</taxon>
    </lineage>
</organism>
<gene>
    <name evidence="9" type="ORF">DW687_08170</name>
</gene>
<evidence type="ECO:0000256" key="6">
    <source>
        <dbReference type="ARBA" id="ARBA00023136"/>
    </source>
</evidence>
<feature type="domain" description="Major facilitator superfamily (MFS) profile" evidence="8">
    <location>
        <begin position="1"/>
        <end position="192"/>
    </location>
</feature>
<feature type="transmembrane region" description="Helical" evidence="7">
    <location>
        <begin position="260"/>
        <end position="281"/>
    </location>
</feature>
<dbReference type="AlphaFoldDB" id="A0A3E3DXR2"/>
<dbReference type="GO" id="GO:0022857">
    <property type="term" value="F:transmembrane transporter activity"/>
    <property type="evidence" value="ECO:0007669"/>
    <property type="project" value="InterPro"/>
</dbReference>
<evidence type="ECO:0000259" key="8">
    <source>
        <dbReference type="PROSITE" id="PS50850"/>
    </source>
</evidence>
<keyword evidence="2" id="KW-0813">Transport</keyword>
<evidence type="ECO:0000256" key="2">
    <source>
        <dbReference type="ARBA" id="ARBA00022448"/>
    </source>
</evidence>
<dbReference type="Proteomes" id="UP000261212">
    <property type="component" value="Unassembled WGS sequence"/>
</dbReference>
<feature type="transmembrane region" description="Helical" evidence="7">
    <location>
        <begin position="12"/>
        <end position="32"/>
    </location>
</feature>
<dbReference type="RefSeq" id="WP_117532374.1">
    <property type="nucleotide sequence ID" value="NZ_QUSM01000004.1"/>
</dbReference>
<feature type="transmembrane region" description="Helical" evidence="7">
    <location>
        <begin position="44"/>
        <end position="68"/>
    </location>
</feature>
<keyword evidence="6 7" id="KW-0472">Membrane</keyword>
<dbReference type="PANTHER" id="PTHR43266:SF9">
    <property type="entry name" value="PERMEASE, MAJOR FACILITATOR SUPERFAMILY-RELATED"/>
    <property type="match status" value="1"/>
</dbReference>
<sequence length="415" mass="45075">MKQQKLFSKDFTLIVIGQIISLFGNAILRFALPLYLLNKTGSPSLFATVSACAFIPMIVLSPIGGIVADRVNKRNVMVILDFATSLLMLLFTFLFGSVNMIVLFIVTLMLLYGIAGAYQPSVQASIPSLMDDENLISANAIINQINSLSSLIGPVAGGALYGFFGLKPILIISIICFLFSAVMEIFIKIPFEKREDTDGIFNIVKKDLSESGGFIKNDKPIIGKVIIIVCAFNLFLSSLIIVGLPVIITQALDFSETVSSQLYGIAQGITALGGLAGGILTTTKFKGFEMEKCHVLLSWAAILLIPIALSMMLGLSDIFIYAVILVSVFLIMTFATIFTIKAMTFLQIVTPNYLIGKMISLVMCLSMCSQPLGQVIYGFLFQNFMTNSYIVIFIGAVMSLLIGLASKKVFSVIND</sequence>